<comment type="similarity">
    <text evidence="6">Belongs to the peptidase M3B family.</text>
</comment>
<proteinExistence type="inferred from homology"/>
<feature type="domain" description="Peptidase M3A/M3B catalytic" evidence="7">
    <location>
        <begin position="208"/>
        <end position="588"/>
    </location>
</feature>
<dbReference type="InterPro" id="IPR013647">
    <property type="entry name" value="OligopepF_N_dom"/>
</dbReference>
<dbReference type="GO" id="GO:0006518">
    <property type="term" value="P:peptide metabolic process"/>
    <property type="evidence" value="ECO:0007669"/>
    <property type="project" value="TreeGrafter"/>
</dbReference>
<protein>
    <recommendedName>
        <fullName evidence="6">Oligopeptidase F</fullName>
        <ecNumber evidence="6">3.4.24.-</ecNumber>
    </recommendedName>
</protein>
<dbReference type="InterPro" id="IPR004438">
    <property type="entry name" value="Peptidase_M3B"/>
</dbReference>
<comment type="function">
    <text evidence="6">Has oligopeptidase activity and degrades a variety of small bioactive peptides.</text>
</comment>
<dbReference type="GO" id="GO:0004222">
    <property type="term" value="F:metalloendopeptidase activity"/>
    <property type="evidence" value="ECO:0007669"/>
    <property type="project" value="UniProtKB-UniRule"/>
</dbReference>
<dbReference type="OrthoDB" id="9766487at2"/>
<dbReference type="Pfam" id="PF08439">
    <property type="entry name" value="Peptidase_M3_N"/>
    <property type="match status" value="1"/>
</dbReference>
<dbReference type="GO" id="GO:0046872">
    <property type="term" value="F:metal ion binding"/>
    <property type="evidence" value="ECO:0007669"/>
    <property type="project" value="UniProtKB-UniRule"/>
</dbReference>
<comment type="cofactor">
    <cofactor evidence="6">
        <name>Zn(2+)</name>
        <dbReference type="ChEBI" id="CHEBI:29105"/>
    </cofactor>
    <text evidence="6">Binds 1 zinc ion.</text>
</comment>
<keyword evidence="10" id="KW-1185">Reference proteome</keyword>
<dbReference type="Gene3D" id="1.10.1370.20">
    <property type="entry name" value="Oligoendopeptidase f, C-terminal domain"/>
    <property type="match status" value="1"/>
</dbReference>
<dbReference type="Gene3D" id="1.20.140.70">
    <property type="entry name" value="Oligopeptidase f, N-terminal domain"/>
    <property type="match status" value="1"/>
</dbReference>
<dbReference type="InterPro" id="IPR045090">
    <property type="entry name" value="Pept_M3A_M3B"/>
</dbReference>
<dbReference type="EMBL" id="FQXR01000012">
    <property type="protein sequence ID" value="SHI12102.1"/>
    <property type="molecule type" value="Genomic_DNA"/>
</dbReference>
<dbReference type="CDD" id="cd09608">
    <property type="entry name" value="M3B_PepF"/>
    <property type="match status" value="1"/>
</dbReference>
<dbReference type="SUPFAM" id="SSF55486">
    <property type="entry name" value="Metalloproteases ('zincins'), catalytic domain"/>
    <property type="match status" value="1"/>
</dbReference>
<evidence type="ECO:0000259" key="8">
    <source>
        <dbReference type="Pfam" id="PF08439"/>
    </source>
</evidence>
<dbReference type="STRING" id="1123281.SAMN02745180_02238"/>
<evidence type="ECO:0000256" key="1">
    <source>
        <dbReference type="ARBA" id="ARBA00022670"/>
    </source>
</evidence>
<evidence type="ECO:0000256" key="3">
    <source>
        <dbReference type="ARBA" id="ARBA00022801"/>
    </source>
</evidence>
<dbReference type="GO" id="GO:0006508">
    <property type="term" value="P:proteolysis"/>
    <property type="evidence" value="ECO:0007669"/>
    <property type="project" value="UniProtKB-KW"/>
</dbReference>
<organism evidence="9 10">
    <name type="scientific">Sporanaerobacter acetigenes DSM 13106</name>
    <dbReference type="NCBI Taxonomy" id="1123281"/>
    <lineage>
        <taxon>Bacteria</taxon>
        <taxon>Bacillati</taxon>
        <taxon>Bacillota</taxon>
        <taxon>Tissierellia</taxon>
        <taxon>Tissierellales</taxon>
        <taxon>Sporanaerobacteraceae</taxon>
        <taxon>Sporanaerobacter</taxon>
    </lineage>
</organism>
<accession>A0A1M5YJH4</accession>
<evidence type="ECO:0000256" key="6">
    <source>
        <dbReference type="RuleBase" id="RU368091"/>
    </source>
</evidence>
<evidence type="ECO:0000313" key="9">
    <source>
        <dbReference type="EMBL" id="SHI12102.1"/>
    </source>
</evidence>
<keyword evidence="5 6" id="KW-0482">Metalloprotease</keyword>
<name>A0A1M5YJH4_9FIRM</name>
<dbReference type="PANTHER" id="PTHR11804:SF84">
    <property type="entry name" value="SACCHAROLYSIN"/>
    <property type="match status" value="1"/>
</dbReference>
<keyword evidence="4 6" id="KW-0862">Zinc</keyword>
<dbReference type="Pfam" id="PF01432">
    <property type="entry name" value="Peptidase_M3"/>
    <property type="match status" value="1"/>
</dbReference>
<gene>
    <name evidence="9" type="ORF">SAMN02745180_02238</name>
</gene>
<dbReference type="InterPro" id="IPR042088">
    <property type="entry name" value="OligoPept_F_C"/>
</dbReference>
<evidence type="ECO:0000259" key="7">
    <source>
        <dbReference type="Pfam" id="PF01432"/>
    </source>
</evidence>
<reference evidence="9 10" key="1">
    <citation type="submission" date="2016-11" db="EMBL/GenBank/DDBJ databases">
        <authorList>
            <person name="Jaros S."/>
            <person name="Januszkiewicz K."/>
            <person name="Wedrychowicz H."/>
        </authorList>
    </citation>
    <scope>NUCLEOTIDE SEQUENCE [LARGE SCALE GENOMIC DNA]</scope>
    <source>
        <strain evidence="9 10">DSM 13106</strain>
    </source>
</reference>
<keyword evidence="1 6" id="KW-0645">Protease</keyword>
<dbReference type="Gene3D" id="1.10.287.830">
    <property type="entry name" value="putative peptidase helix hairpin domain like"/>
    <property type="match status" value="1"/>
</dbReference>
<keyword evidence="3 6" id="KW-0378">Hydrolase</keyword>
<dbReference type="PANTHER" id="PTHR11804">
    <property type="entry name" value="PROTEASE M3 THIMET OLIGOPEPTIDASE-RELATED"/>
    <property type="match status" value="1"/>
</dbReference>
<feature type="domain" description="Oligopeptidase F N-terminal" evidence="8">
    <location>
        <begin position="118"/>
        <end position="187"/>
    </location>
</feature>
<sequence>MGDEKNGILEREEIDAKYKWDLESMYANDELWEEDFKKAQGLAEKVTEYKGRTVESSATLLEVLKLRDELFRLTENVVVYARMRSDEDSRKSTYQALADRGMSLAAQIEEKASFIIPEILLLDESDLKKYLEEEEGLKIYAHYLEKAFGKKEHILSKEEEALLAQMGEVANSPENVFSMLNDADIKFPIIKDENNNDVEITHGNFIPLMESKDRRVRRDAFEGVYHTYKELENTFAATLNGCVKKNIFYAKARKYSSSIEASLDQNNIPVSVYDNLVESVNNNLDAMHKYMEIRKKALGLDELHMYDLYTPIVKDVNIKVPFEEAKDMVAKGLEPLGEDYIKTLKEGFSTRWIDVYENRGKRSGAYSSGTYDSKPFVLLNYHETLDNIFTTAHEMGHSMHSYFSKTTQPYIYGGYSIFLAEIASTTNECLLMDYMLKNVKDDNEKLYLLNHYLEQFRTTVYRQTMFAEFERDIHRYVENGGALTASYLNDTYKKLNEKYYGKEMIVDDEIASEWARIPHFYYNYYVFQYSTGFSSAVSLSQQILKDGEDAVDRYIGFLKSGDSDYPINVLKKAGVDMTTSEPVDSALKLFGQLVDEMSKLI</sequence>
<dbReference type="InterPro" id="IPR001567">
    <property type="entry name" value="Pept_M3A_M3B_dom"/>
</dbReference>
<evidence type="ECO:0000256" key="2">
    <source>
        <dbReference type="ARBA" id="ARBA00022723"/>
    </source>
</evidence>
<dbReference type="Proteomes" id="UP000184389">
    <property type="component" value="Unassembled WGS sequence"/>
</dbReference>
<evidence type="ECO:0000313" key="10">
    <source>
        <dbReference type="Proteomes" id="UP000184389"/>
    </source>
</evidence>
<evidence type="ECO:0000256" key="5">
    <source>
        <dbReference type="ARBA" id="ARBA00023049"/>
    </source>
</evidence>
<evidence type="ECO:0000256" key="4">
    <source>
        <dbReference type="ARBA" id="ARBA00022833"/>
    </source>
</evidence>
<dbReference type="NCBIfam" id="TIGR00181">
    <property type="entry name" value="pepF"/>
    <property type="match status" value="1"/>
</dbReference>
<dbReference type="EC" id="3.4.24.-" evidence="6"/>
<dbReference type="AlphaFoldDB" id="A0A1M5YJH4"/>
<dbReference type="RefSeq" id="WP_072744885.1">
    <property type="nucleotide sequence ID" value="NZ_FQXR01000012.1"/>
</dbReference>
<keyword evidence="2 6" id="KW-0479">Metal-binding</keyword>